<feature type="compositionally biased region" description="Basic and acidic residues" evidence="1">
    <location>
        <begin position="74"/>
        <end position="83"/>
    </location>
</feature>
<gene>
    <name evidence="2" type="ORF">AQUCO_00700058v1</name>
</gene>
<sequence length="713" mass="78475">MDKARQMKRQLNKQQSGNNNNNKLNSSYNKDNSEMDCESDGEEEEELLRPHSSRNKAGTSNSTKKFKLHNSKSFIDRNGVDHSKVPRRLRSAMCKRNRDSLSPPLSYIKKPHHTALGMEAPRMNGTTDKFKQNSKQEVEVGRIISGTITKDEEEVAETLFSLARMSPDENPVDSKAVRRMTEEKSSPLQDTKECSQLPDKASQEESMPSQLVCSGADRTSQSSNLKGSSEPNSWSGLTIMGRPIGYGNNKFELPLGSSAALAGLVRASLPSRESNTDAIPLADPSELGVSSEFCHLIGPLHLAQHDVSLRKQSIENGPWPVYFQVPNANGKEDPQQPALAYNGSGALLACREGTPYLWPGMSRGQSCGGEVHGPSRWSPSTKVSAWLDSAIPSTRNGSTESTVFTEKVKPVIVDQKQSRKRCATHMYISRLIQAYQSAEKKPKWPVHPTHLNLNERTRFGVMTTNDLIGRRTDLDRVMSLESTNVLNGYTSMGSANHSFLGKSSNELESNNSQERRLQRDHQLSITSSGTYSAEKKNCEFLSLSSGGGGLKHVATTTCDSHQQRNGSVPSPQIQAPYLYPVQHHPLMPFSLPHARPASPQSQLPQYMTNPYYYSAHPGHAKQQLEQQRQMVWATHMTSQYTPGGTSSASLIPCAQPSFSSSPLELLNAKGSQQHQSSFPSSMMGKREHHPLSGGGLQSDASPKLQLVCGAEHI</sequence>
<feature type="compositionally biased region" description="Low complexity" evidence="1">
    <location>
        <begin position="503"/>
        <end position="512"/>
    </location>
</feature>
<feature type="compositionally biased region" description="Polar residues" evidence="1">
    <location>
        <begin position="204"/>
        <end position="234"/>
    </location>
</feature>
<evidence type="ECO:0000313" key="2">
    <source>
        <dbReference type="EMBL" id="PIA55497.1"/>
    </source>
</evidence>
<proteinExistence type="predicted"/>
<name>A0A2G5EIT5_AQUCA</name>
<dbReference type="FunCoup" id="A0A2G5EIT5">
    <property type="interactions" value="496"/>
</dbReference>
<feature type="region of interest" description="Disordered" evidence="1">
    <location>
        <begin position="668"/>
        <end position="703"/>
    </location>
</feature>
<feature type="region of interest" description="Disordered" evidence="1">
    <location>
        <begin position="165"/>
        <end position="234"/>
    </location>
</feature>
<feature type="compositionally biased region" description="Low complexity" evidence="1">
    <location>
        <begin position="12"/>
        <end position="30"/>
    </location>
</feature>
<evidence type="ECO:0000256" key="1">
    <source>
        <dbReference type="SAM" id="MobiDB-lite"/>
    </source>
</evidence>
<feature type="region of interest" description="Disordered" evidence="1">
    <location>
        <begin position="500"/>
        <end position="528"/>
    </location>
</feature>
<feature type="compositionally biased region" description="Basic and acidic residues" evidence="1">
    <location>
        <begin position="513"/>
        <end position="522"/>
    </location>
</feature>
<feature type="compositionally biased region" description="Basic residues" evidence="1">
    <location>
        <begin position="1"/>
        <end position="11"/>
    </location>
</feature>
<keyword evidence="3" id="KW-1185">Reference proteome</keyword>
<reference evidence="2 3" key="1">
    <citation type="submission" date="2017-09" db="EMBL/GenBank/DDBJ databases">
        <title>WGS assembly of Aquilegia coerulea Goldsmith.</title>
        <authorList>
            <person name="Hodges S."/>
            <person name="Kramer E."/>
            <person name="Nordborg M."/>
            <person name="Tomkins J."/>
            <person name="Borevitz J."/>
            <person name="Derieg N."/>
            <person name="Yan J."/>
            <person name="Mihaltcheva S."/>
            <person name="Hayes R.D."/>
            <person name="Rokhsar D."/>
        </authorList>
    </citation>
    <scope>NUCLEOTIDE SEQUENCE [LARGE SCALE GENOMIC DNA]</scope>
    <source>
        <strain evidence="3">cv. Goldsmith</strain>
    </source>
</reference>
<feature type="compositionally biased region" description="Polar residues" evidence="1">
    <location>
        <begin position="669"/>
        <end position="680"/>
    </location>
</feature>
<feature type="compositionally biased region" description="Basic and acidic residues" evidence="1">
    <location>
        <begin position="175"/>
        <end position="193"/>
    </location>
</feature>
<accession>A0A2G5EIT5</accession>
<organism evidence="2 3">
    <name type="scientific">Aquilegia coerulea</name>
    <name type="common">Rocky mountain columbine</name>
    <dbReference type="NCBI Taxonomy" id="218851"/>
    <lineage>
        <taxon>Eukaryota</taxon>
        <taxon>Viridiplantae</taxon>
        <taxon>Streptophyta</taxon>
        <taxon>Embryophyta</taxon>
        <taxon>Tracheophyta</taxon>
        <taxon>Spermatophyta</taxon>
        <taxon>Magnoliopsida</taxon>
        <taxon>Ranunculales</taxon>
        <taxon>Ranunculaceae</taxon>
        <taxon>Thalictroideae</taxon>
        <taxon>Aquilegia</taxon>
    </lineage>
</organism>
<dbReference type="InParanoid" id="A0A2G5EIT5"/>
<dbReference type="InterPro" id="IPR040305">
    <property type="entry name" value="At1g75730-like"/>
</dbReference>
<evidence type="ECO:0000313" key="3">
    <source>
        <dbReference type="Proteomes" id="UP000230069"/>
    </source>
</evidence>
<dbReference type="PANTHER" id="PTHR34792">
    <property type="entry name" value="OS02G0121500 PROTEIN"/>
    <property type="match status" value="1"/>
</dbReference>
<feature type="compositionally biased region" description="Acidic residues" evidence="1">
    <location>
        <begin position="34"/>
        <end position="46"/>
    </location>
</feature>
<dbReference type="OrthoDB" id="778649at2759"/>
<dbReference type="EMBL" id="KZ305024">
    <property type="protein sequence ID" value="PIA55497.1"/>
    <property type="molecule type" value="Genomic_DNA"/>
</dbReference>
<dbReference type="PANTHER" id="PTHR34792:SF1">
    <property type="entry name" value="OS02G0121500 PROTEIN"/>
    <property type="match status" value="1"/>
</dbReference>
<feature type="region of interest" description="Disordered" evidence="1">
    <location>
        <begin position="1"/>
        <end position="83"/>
    </location>
</feature>
<protein>
    <submittedName>
        <fullName evidence="2">Uncharacterized protein</fullName>
    </submittedName>
</protein>
<dbReference type="Proteomes" id="UP000230069">
    <property type="component" value="Unassembled WGS sequence"/>
</dbReference>
<dbReference type="AlphaFoldDB" id="A0A2G5EIT5"/>